<organism evidence="1 2">
    <name type="scientific">Marinobacter salarius</name>
    <dbReference type="NCBI Taxonomy" id="1420917"/>
    <lineage>
        <taxon>Bacteria</taxon>
        <taxon>Pseudomonadati</taxon>
        <taxon>Pseudomonadota</taxon>
        <taxon>Gammaproteobacteria</taxon>
        <taxon>Pseudomonadales</taxon>
        <taxon>Marinobacteraceae</taxon>
        <taxon>Marinobacter</taxon>
    </lineage>
</organism>
<accession>W5Z3D0</accession>
<name>W5Z3D0_9GAMM</name>
<evidence type="ECO:0000313" key="1">
    <source>
        <dbReference type="EMBL" id="AHI32983.1"/>
    </source>
</evidence>
<gene>
    <name evidence="1" type="ORF">AU15_02835</name>
</gene>
<protein>
    <submittedName>
        <fullName evidence="1">Uncharacterized protein</fullName>
    </submittedName>
</protein>
<dbReference type="KEGG" id="msr:AU15_02835"/>
<evidence type="ECO:0000313" key="2">
    <source>
        <dbReference type="Proteomes" id="UP000035081"/>
    </source>
</evidence>
<reference evidence="1 2" key="1">
    <citation type="journal article" date="2014" name="Genome Announc.">
        <title>Draft Genome Sequences of Marinobacter similis A3d10T and Marinobacter salarius R9SW1T.</title>
        <authorList>
            <person name="Ivanova E.P."/>
            <person name="Ng H.J."/>
            <person name="Webb H.K."/>
            <person name="Feng G."/>
            <person name="Oshima K."/>
            <person name="Hattori M."/>
            <person name="Ohkuma M."/>
            <person name="Sergeev A.F."/>
            <person name="Mikhailov V.V."/>
            <person name="Crawford R.J."/>
            <person name="Sawabe T."/>
        </authorList>
    </citation>
    <scope>NUCLEOTIDE SEQUENCE [LARGE SCALE GENOMIC DNA]</scope>
    <source>
        <strain evidence="2">A3d10 and R9SW1</strain>
    </source>
</reference>
<dbReference type="Proteomes" id="UP000035081">
    <property type="component" value="Chromosome"/>
</dbReference>
<dbReference type="AlphaFoldDB" id="W5Z3D0"/>
<dbReference type="HOGENOM" id="CLU_3063230_0_0_6"/>
<sequence length="53" mass="6303">MILKTATSPIAGSRCCWLREFRVLAKRQALAQMNHDELEKQIFRSRLKRDLSW</sequence>
<proteinExistence type="predicted"/>
<dbReference type="EMBL" id="CP007152">
    <property type="protein sequence ID" value="AHI32983.1"/>
    <property type="molecule type" value="Genomic_DNA"/>
</dbReference>